<evidence type="ECO:0000313" key="4">
    <source>
        <dbReference type="Proteomes" id="UP000465607"/>
    </source>
</evidence>
<organism evidence="3 4">
    <name type="scientific">Agathobacter rectalis</name>
    <dbReference type="NCBI Taxonomy" id="39491"/>
    <lineage>
        <taxon>Bacteria</taxon>
        <taxon>Bacillati</taxon>
        <taxon>Bacillota</taxon>
        <taxon>Clostridia</taxon>
        <taxon>Lachnospirales</taxon>
        <taxon>Lachnospiraceae</taxon>
        <taxon>Agathobacter</taxon>
    </lineage>
</organism>
<feature type="compositionally biased region" description="Basic and acidic residues" evidence="1">
    <location>
        <begin position="379"/>
        <end position="407"/>
    </location>
</feature>
<protein>
    <submittedName>
        <fullName evidence="3">Relaxase/mobilization nuclease domain-containing protein</fullName>
    </submittedName>
</protein>
<dbReference type="Proteomes" id="UP000465607">
    <property type="component" value="Unassembled WGS sequence"/>
</dbReference>
<gene>
    <name evidence="3" type="ORF">GKE44_05895</name>
</gene>
<evidence type="ECO:0000259" key="2">
    <source>
        <dbReference type="Pfam" id="PF03432"/>
    </source>
</evidence>
<name>A0A7X2MA26_9FIRM</name>
<dbReference type="Pfam" id="PF03432">
    <property type="entry name" value="Relaxase"/>
    <property type="match status" value="1"/>
</dbReference>
<evidence type="ECO:0000256" key="1">
    <source>
        <dbReference type="SAM" id="MobiDB-lite"/>
    </source>
</evidence>
<feature type="region of interest" description="Disordered" evidence="1">
    <location>
        <begin position="462"/>
        <end position="485"/>
    </location>
</feature>
<accession>A0A7X2MA26</accession>
<comment type="caution">
    <text evidence="3">The sequence shown here is derived from an EMBL/GenBank/DDBJ whole genome shotgun (WGS) entry which is preliminary data.</text>
</comment>
<proteinExistence type="predicted"/>
<reference evidence="3 4" key="1">
    <citation type="journal article" date="2019" name="Nat. Med.">
        <title>A library of human gut bacterial isolates paired with longitudinal multiomics data enables mechanistic microbiome research.</title>
        <authorList>
            <person name="Poyet M."/>
            <person name="Groussin M."/>
            <person name="Gibbons S.M."/>
            <person name="Avila-Pacheco J."/>
            <person name="Jiang X."/>
            <person name="Kearney S.M."/>
            <person name="Perrotta A.R."/>
            <person name="Berdy B."/>
            <person name="Zhao S."/>
            <person name="Lieberman T.D."/>
            <person name="Swanson P.K."/>
            <person name="Smith M."/>
            <person name="Roesemann S."/>
            <person name="Alexander J.E."/>
            <person name="Rich S.A."/>
            <person name="Livny J."/>
            <person name="Vlamakis H."/>
            <person name="Clish C."/>
            <person name="Bullock K."/>
            <person name="Deik A."/>
            <person name="Scott J."/>
            <person name="Pierce K.A."/>
            <person name="Xavier R.J."/>
            <person name="Alm E.J."/>
        </authorList>
    </citation>
    <scope>NUCLEOTIDE SEQUENCE [LARGE SCALE GENOMIC DNA]</scope>
    <source>
        <strain evidence="3 4">BIOML-A5</strain>
    </source>
</reference>
<feature type="domain" description="MobA/VirD2-like nuclease" evidence="2">
    <location>
        <begin position="33"/>
        <end position="167"/>
    </location>
</feature>
<dbReference type="InterPro" id="IPR005094">
    <property type="entry name" value="Endonuclease_MobA/VirD2"/>
</dbReference>
<evidence type="ECO:0000313" key="3">
    <source>
        <dbReference type="EMBL" id="MSD26700.1"/>
    </source>
</evidence>
<sequence>MDGRQTDLAVTKLMHMKEAPTVPHRHLANAVKYILDEKNNEAKTCDGLYVGGNAGYDSEDIIKTFLDTKELYGKLHGRQGYHFVISFEPGETDADEAYKITKEFAKKYLGENYDYVFAIHTDKKHIHSHLIFNSVSRTDGYKYRYENGDWERYIQPVTDKICMEHGLKPLKFEENKKTGLSYAEWNEKKNGTMNWTHVIRADIDLALKHSDTLPEFMEHMKMAGYSVRAGKSKKKNTTYFTYTYTDDAGKKHRRRSYNMPSGYSPEDIAKRIKQKSGSRMYEEVADNLEKKEKLASIDEIYKNTGTYRRLYQAVSFYRLPNPYAVTKGVRRDIMAIDRLLDECSYIKMNNLKNMNNIQDRESRLEEMINSLKREKWNKKDASEALDSRQKKQLDRKEQLENELKNPDISDEAFEALQDEYEQLKEYLPDDDISKKDMERLSQEIKELGKELRMLRRIKKTEQEFTGRKTKQVSRVPESGTFNKNI</sequence>
<feature type="region of interest" description="Disordered" evidence="1">
    <location>
        <begin position="379"/>
        <end position="408"/>
    </location>
</feature>
<dbReference type="AlphaFoldDB" id="A0A7X2MA26"/>
<dbReference type="RefSeq" id="WP_081021568.1">
    <property type="nucleotide sequence ID" value="NZ_WKQO01000016.1"/>
</dbReference>
<dbReference type="EMBL" id="WKQV01000005">
    <property type="protein sequence ID" value="MSD26700.1"/>
    <property type="molecule type" value="Genomic_DNA"/>
</dbReference>
<dbReference type="Gene3D" id="3.30.930.30">
    <property type="match status" value="1"/>
</dbReference>